<organism evidence="9 10">
    <name type="scientific">Lachnotalea glycerini</name>
    <dbReference type="NCBI Taxonomy" id="1763509"/>
    <lineage>
        <taxon>Bacteria</taxon>
        <taxon>Bacillati</taxon>
        <taxon>Bacillota</taxon>
        <taxon>Clostridia</taxon>
        <taxon>Lachnospirales</taxon>
        <taxon>Lachnospiraceae</taxon>
        <taxon>Lachnotalea</taxon>
    </lineage>
</organism>
<evidence type="ECO:0000256" key="6">
    <source>
        <dbReference type="ARBA" id="ARBA00038510"/>
    </source>
</evidence>
<dbReference type="RefSeq" id="WP_094379340.1">
    <property type="nucleotide sequence ID" value="NZ_NOKA02000003.1"/>
</dbReference>
<evidence type="ECO:0000313" key="10">
    <source>
        <dbReference type="Proteomes" id="UP000216411"/>
    </source>
</evidence>
<evidence type="ECO:0000256" key="3">
    <source>
        <dbReference type="ARBA" id="ARBA00023015"/>
    </source>
</evidence>
<evidence type="ECO:0000256" key="4">
    <source>
        <dbReference type="ARBA" id="ARBA00023159"/>
    </source>
</evidence>
<dbReference type="PANTHER" id="PTHR30185:SF15">
    <property type="entry name" value="CRYPTIC BETA-GLUCOSIDE BGL OPERON ANTITERMINATOR"/>
    <property type="match status" value="1"/>
</dbReference>
<dbReference type="NCBIfam" id="NF046042">
    <property type="entry name" value="LicT"/>
    <property type="match status" value="1"/>
</dbReference>
<dbReference type="GO" id="GO:0045893">
    <property type="term" value="P:positive regulation of DNA-templated transcription"/>
    <property type="evidence" value="ECO:0007669"/>
    <property type="project" value="InterPro"/>
</dbReference>
<name>A0A255I1V9_9FIRM</name>
<dbReference type="InterPro" id="IPR001550">
    <property type="entry name" value="Transcrpt_antitermin_CS"/>
</dbReference>
<keyword evidence="4" id="KW-0010">Activator</keyword>
<evidence type="ECO:0000313" key="11">
    <source>
        <dbReference type="Proteomes" id="UP000247523"/>
    </source>
</evidence>
<dbReference type="SUPFAM" id="SSF50151">
    <property type="entry name" value="SacY-like RNA-binding domain"/>
    <property type="match status" value="1"/>
</dbReference>
<evidence type="ECO:0000256" key="5">
    <source>
        <dbReference type="ARBA" id="ARBA00023163"/>
    </source>
</evidence>
<dbReference type="InterPro" id="IPR050661">
    <property type="entry name" value="BglG_antiterminators"/>
</dbReference>
<protein>
    <submittedName>
        <fullName evidence="8">BglG family transcriptional antiterminator</fullName>
    </submittedName>
    <submittedName>
        <fullName evidence="9">PRD domain-containing protein</fullName>
    </submittedName>
</protein>
<dbReference type="InterPro" id="IPR004341">
    <property type="entry name" value="CAT_RNA-bd_dom"/>
</dbReference>
<reference evidence="8 11" key="2">
    <citation type="submission" date="2018-05" db="EMBL/GenBank/DDBJ databases">
        <title>Genomic Encyclopedia of Type Strains, Phase IV (KMG-IV): sequencing the most valuable type-strain genomes for metagenomic binning, comparative biology and taxonomic classification.</title>
        <authorList>
            <person name="Goeker M."/>
        </authorList>
    </citation>
    <scope>NUCLEOTIDE SEQUENCE [LARGE SCALE GENOMIC DNA]</scope>
    <source>
        <strain evidence="8 11">DSM 28816</strain>
    </source>
</reference>
<dbReference type="SMART" id="SM01061">
    <property type="entry name" value="CAT_RBD"/>
    <property type="match status" value="1"/>
</dbReference>
<comment type="caution">
    <text evidence="9">The sequence shown here is derived from an EMBL/GenBank/DDBJ whole genome shotgun (WGS) entry which is preliminary data.</text>
</comment>
<dbReference type="Pfam" id="PF00874">
    <property type="entry name" value="PRD"/>
    <property type="match status" value="2"/>
</dbReference>
<dbReference type="PROSITE" id="PS00654">
    <property type="entry name" value="PRD_1"/>
    <property type="match status" value="1"/>
</dbReference>
<proteinExistence type="inferred from homology"/>
<sequence>MYLITKVINNNIVCSQDMDGKEIIVRGLGIGFGTKVNEEIQEAKIEKIYKIENSKTSNKLLSLLQDIPIEHIQTSTDIIDYAKQSLNKKLNDNIYLTLTDHISFAIERKRKNLEYHNALLWEIKKFYPVEYSVGLKALDIISDKLGIRLSDDEAGFITLHIVNAELDTNMSSMFQITELIKQIIQIVKNYYKLELDDSSLYYERFITHLKFFGQRLFSDKVPQGDDTTFQNIVKSRYPKDYQCAILIGQYVLENYKKKVTEEELIFLTIHLRRISMVD</sequence>
<evidence type="ECO:0000256" key="1">
    <source>
        <dbReference type="ARBA" id="ARBA00022737"/>
    </source>
</evidence>
<dbReference type="EMBL" id="QICS01000002">
    <property type="protein sequence ID" value="PXV93705.1"/>
    <property type="molecule type" value="Genomic_DNA"/>
</dbReference>
<keyword evidence="5" id="KW-0804">Transcription</keyword>
<dbReference type="SUPFAM" id="SSF63520">
    <property type="entry name" value="PTS-regulatory domain, PRD"/>
    <property type="match status" value="2"/>
</dbReference>
<keyword evidence="1" id="KW-0677">Repeat</keyword>
<comment type="similarity">
    <text evidence="6">Belongs to the transcriptional antiterminator BglG family.</text>
</comment>
<dbReference type="InterPro" id="IPR036634">
    <property type="entry name" value="PRD_sf"/>
</dbReference>
<evidence type="ECO:0000313" key="8">
    <source>
        <dbReference type="EMBL" id="PXV93705.1"/>
    </source>
</evidence>
<feature type="domain" description="PRD" evidence="7">
    <location>
        <begin position="172"/>
        <end position="278"/>
    </location>
</feature>
<evidence type="ECO:0000313" key="9">
    <source>
        <dbReference type="EMBL" id="RDY32650.1"/>
    </source>
</evidence>
<gene>
    <name evidence="8" type="ORF">C8E03_102480</name>
    <name evidence="9" type="ORF">CG710_004275</name>
</gene>
<dbReference type="InterPro" id="IPR011608">
    <property type="entry name" value="PRD"/>
</dbReference>
<dbReference type="PANTHER" id="PTHR30185">
    <property type="entry name" value="CRYPTIC BETA-GLUCOSIDE BGL OPERON ANTITERMINATOR"/>
    <property type="match status" value="1"/>
</dbReference>
<accession>A0A255I1V9</accession>
<dbReference type="PROSITE" id="PS51372">
    <property type="entry name" value="PRD_2"/>
    <property type="match status" value="2"/>
</dbReference>
<dbReference type="Gene3D" id="1.10.1790.10">
    <property type="entry name" value="PRD domain"/>
    <property type="match status" value="2"/>
</dbReference>
<dbReference type="EMBL" id="NOKA02000003">
    <property type="protein sequence ID" value="RDY32650.1"/>
    <property type="molecule type" value="Genomic_DNA"/>
</dbReference>
<dbReference type="Proteomes" id="UP000216411">
    <property type="component" value="Unassembled WGS sequence"/>
</dbReference>
<keyword evidence="3" id="KW-0805">Transcription regulation</keyword>
<reference evidence="9 10" key="1">
    <citation type="journal article" date="2017" name="Genome Announc.">
        <title>Draft Genome Sequence of a Sporulating and Motile Strain of Lachnotalea glycerini Isolated from Water in Quebec City, Canada.</title>
        <authorList>
            <person name="Maheux A.F."/>
            <person name="Boudreau D.K."/>
            <person name="Berube E."/>
            <person name="Boissinot M."/>
            <person name="Raymond F."/>
            <person name="Brodeur S."/>
            <person name="Corbeil J."/>
            <person name="Isabel S."/>
            <person name="Omar R.F."/>
            <person name="Bergeron M.G."/>
        </authorList>
    </citation>
    <scope>NUCLEOTIDE SEQUENCE [LARGE SCALE GENOMIC DNA]</scope>
    <source>
        <strain evidence="9 10">CCRI-19302</strain>
    </source>
</reference>
<evidence type="ECO:0000256" key="2">
    <source>
        <dbReference type="ARBA" id="ARBA00022884"/>
    </source>
</evidence>
<evidence type="ECO:0000259" key="7">
    <source>
        <dbReference type="PROSITE" id="PS51372"/>
    </source>
</evidence>
<dbReference type="AlphaFoldDB" id="A0A255I1V9"/>
<dbReference type="OrthoDB" id="9813552at2"/>
<dbReference type="GO" id="GO:0003723">
    <property type="term" value="F:RNA binding"/>
    <property type="evidence" value="ECO:0007669"/>
    <property type="project" value="UniProtKB-KW"/>
</dbReference>
<feature type="domain" description="PRD" evidence="7">
    <location>
        <begin position="66"/>
        <end position="171"/>
    </location>
</feature>
<dbReference type="Gene3D" id="2.30.24.10">
    <property type="entry name" value="CAT RNA-binding domain"/>
    <property type="match status" value="1"/>
</dbReference>
<dbReference type="Proteomes" id="UP000247523">
    <property type="component" value="Unassembled WGS sequence"/>
</dbReference>
<dbReference type="InterPro" id="IPR036650">
    <property type="entry name" value="CAT_RNA-bd_dom_sf"/>
</dbReference>
<dbReference type="Pfam" id="PF03123">
    <property type="entry name" value="CAT_RBD"/>
    <property type="match status" value="1"/>
</dbReference>
<keyword evidence="10" id="KW-1185">Reference proteome</keyword>
<keyword evidence="2" id="KW-0694">RNA-binding</keyword>
<reference evidence="9" key="3">
    <citation type="submission" date="2018-07" db="EMBL/GenBank/DDBJ databases">
        <authorList>
            <person name="Quirk P.G."/>
            <person name="Krulwich T.A."/>
        </authorList>
    </citation>
    <scope>NUCLEOTIDE SEQUENCE</scope>
    <source>
        <strain evidence="9">CCRI-19302</strain>
    </source>
</reference>